<dbReference type="Proteomes" id="UP001165561">
    <property type="component" value="Unassembled WGS sequence"/>
</dbReference>
<gene>
    <name evidence="1" type="ORF">PU560_10125</name>
</gene>
<reference evidence="1" key="1">
    <citation type="submission" date="2023-02" db="EMBL/GenBank/DDBJ databases">
        <title>Georgenia sp.10Sc9-8, isolated from a soil sample collected from the Taklamakan desert.</title>
        <authorList>
            <person name="Liu S."/>
        </authorList>
    </citation>
    <scope>NUCLEOTIDE SEQUENCE</scope>
    <source>
        <strain evidence="1">10Sc9-8</strain>
    </source>
</reference>
<organism evidence="1 2">
    <name type="scientific">Georgenia halotolerans</name>
    <dbReference type="NCBI Taxonomy" id="3028317"/>
    <lineage>
        <taxon>Bacteria</taxon>
        <taxon>Bacillati</taxon>
        <taxon>Actinomycetota</taxon>
        <taxon>Actinomycetes</taxon>
        <taxon>Micrococcales</taxon>
        <taxon>Bogoriellaceae</taxon>
        <taxon>Georgenia</taxon>
    </lineage>
</organism>
<evidence type="ECO:0000313" key="2">
    <source>
        <dbReference type="Proteomes" id="UP001165561"/>
    </source>
</evidence>
<keyword evidence="2" id="KW-1185">Reference proteome</keyword>
<proteinExistence type="predicted"/>
<name>A0ABT5TXP5_9MICO</name>
<evidence type="ECO:0000313" key="1">
    <source>
        <dbReference type="EMBL" id="MDD9206820.1"/>
    </source>
</evidence>
<dbReference type="EMBL" id="JARACI010000984">
    <property type="protein sequence ID" value="MDD9206820.1"/>
    <property type="molecule type" value="Genomic_DNA"/>
</dbReference>
<accession>A0ABT5TXP5</accession>
<comment type="caution">
    <text evidence="1">The sequence shown here is derived from an EMBL/GenBank/DDBJ whole genome shotgun (WGS) entry which is preliminary data.</text>
</comment>
<sequence length="76" mass="7918">MRIVGGVASSDNATRVLRDAGIDAANLSGGALTLGAVRPDWRNLEQAETAVVGAGEHWDVLQPARRLNLGGPRGSR</sequence>
<protein>
    <submittedName>
        <fullName evidence="1">Uncharacterized protein</fullName>
    </submittedName>
</protein>